<evidence type="ECO:0000313" key="2">
    <source>
        <dbReference type="Proteomes" id="UP000079169"/>
    </source>
</evidence>
<dbReference type="AlphaFoldDB" id="A0A1S3CVU9"/>
<reference evidence="3" key="1">
    <citation type="submission" date="2025-08" db="UniProtKB">
        <authorList>
            <consortium name="RefSeq"/>
        </authorList>
    </citation>
    <scope>IDENTIFICATION</scope>
</reference>
<protein>
    <submittedName>
        <fullName evidence="3">Uncharacterized protein LOC103506160</fullName>
    </submittedName>
</protein>
<feature type="region of interest" description="Disordered" evidence="1">
    <location>
        <begin position="88"/>
        <end position="132"/>
    </location>
</feature>
<dbReference type="RefSeq" id="XP_008468766.1">
    <property type="nucleotide sequence ID" value="XM_008470544.2"/>
</dbReference>
<keyword evidence="2" id="KW-1185">Reference proteome</keyword>
<dbReference type="PaxDb" id="121845-A0A1S3CVU9"/>
<dbReference type="KEGG" id="dci:103506160"/>
<sequence>MGLKMHIRHIHYLETQRKYFCLYCDTQLSLPNKDAHFSSVHPGLEPKITGYDPYKKIQLTDKFWIKEYGLCKFGYIDELSEEQARQLRSEVERSERKPRNRKRYLSSDEEVDSDEPGTAPRTRESEREIGESHLVTRFAVGMHSGGGKVSPASGEKVTARGASLPPVKISPKQHSPQAGPGGSVSSPFNFAQYGNNVYDIDGELFYFKRYVANAKKVELVNSQGNRQCLIEENVFKQIAMNVAHASGETRPEDPVLPERTVVSTSSLSNSNIVSPGKSNISDMYSSTTVVCAGNTNIGDNMYGTTVTAGKSTIGDMYSNTLVSIGNMSNMYGSLSNVSPGDSSSGITRSQDRSFEWTMSDTDTPSGGGVDNSVQLVGMSPIKTIVRTRPSILSKTPSKASYAPSVLSNPSISNMHSTAPSILSTAPSILSNAPSILFSAPSKLSTPNPSIVSVSERLQSISSENKGLGRLLIPSLEVGHLTVPSLRTKHATPYITMVGRQSTTPTKSQNENIEVVNVMNVMMDSEDRADKVLPRQRVRVKILKW</sequence>
<feature type="compositionally biased region" description="Basic and acidic residues" evidence="1">
    <location>
        <begin position="121"/>
        <end position="131"/>
    </location>
</feature>
<name>A0A1S3CVU9_DIACI</name>
<proteinExistence type="predicted"/>
<organism evidence="2 3">
    <name type="scientific">Diaphorina citri</name>
    <name type="common">Asian citrus psyllid</name>
    <dbReference type="NCBI Taxonomy" id="121845"/>
    <lineage>
        <taxon>Eukaryota</taxon>
        <taxon>Metazoa</taxon>
        <taxon>Ecdysozoa</taxon>
        <taxon>Arthropoda</taxon>
        <taxon>Hexapoda</taxon>
        <taxon>Insecta</taxon>
        <taxon>Pterygota</taxon>
        <taxon>Neoptera</taxon>
        <taxon>Paraneoptera</taxon>
        <taxon>Hemiptera</taxon>
        <taxon>Sternorrhyncha</taxon>
        <taxon>Psylloidea</taxon>
        <taxon>Psyllidae</taxon>
        <taxon>Diaphorininae</taxon>
        <taxon>Diaphorina</taxon>
    </lineage>
</organism>
<dbReference type="Proteomes" id="UP000079169">
    <property type="component" value="Unplaced"/>
</dbReference>
<feature type="compositionally biased region" description="Basic and acidic residues" evidence="1">
    <location>
        <begin position="88"/>
        <end position="97"/>
    </location>
</feature>
<dbReference type="GeneID" id="103506160"/>
<evidence type="ECO:0000313" key="3">
    <source>
        <dbReference type="RefSeq" id="XP_008468766.1"/>
    </source>
</evidence>
<accession>A0A1S3CVU9</accession>
<gene>
    <name evidence="3" type="primary">LOC103506160</name>
</gene>
<evidence type="ECO:0000256" key="1">
    <source>
        <dbReference type="SAM" id="MobiDB-lite"/>
    </source>
</evidence>